<protein>
    <submittedName>
        <fullName evidence="1">Uncharacterized protein</fullName>
    </submittedName>
</protein>
<proteinExistence type="predicted"/>
<organism evidence="1">
    <name type="scientific">Nonomuraea gerenzanensis</name>
    <dbReference type="NCBI Taxonomy" id="93944"/>
    <lineage>
        <taxon>Bacteria</taxon>
        <taxon>Bacillati</taxon>
        <taxon>Actinomycetota</taxon>
        <taxon>Actinomycetes</taxon>
        <taxon>Streptosporangiales</taxon>
        <taxon>Streptosporangiaceae</taxon>
        <taxon>Nonomuraea</taxon>
    </lineage>
</organism>
<sequence>MDPLRLTPGQWRALLFLGAHSASAARAGYRVGQLCKLAPAEPADLPDLAAAGYVEGMHPDPARRGPYGNSPTPDAVTLQMVKDGKLRLYLTASGKTAADLLYGANQVVTHLHLSGSLPVPLLQHDAGAPLDLLTRLHQRGLIQVTPGEHLGWTEGFKAHVYRLRAAGDKEEHPCQRCGTLPARRLRIWENIAKPAERYCHGCIPDKATVYGAPAELVSLTRAGRAYIWSFK</sequence>
<accession>A0A1M4DYK9</accession>
<gene>
    <name evidence="1" type="ORF">BN4615_P1183</name>
</gene>
<name>A0A1M4DYK9_9ACTN</name>
<dbReference type="AlphaFoldDB" id="A0A1M4DYK9"/>
<reference evidence="1" key="1">
    <citation type="submission" date="2016-04" db="EMBL/GenBank/DDBJ databases">
        <authorList>
            <person name="Evans L.H."/>
            <person name="Alamgir A."/>
            <person name="Owens N."/>
            <person name="Weber N.D."/>
            <person name="Virtaneva K."/>
            <person name="Barbian K."/>
            <person name="Babar A."/>
            <person name="Rosenke K."/>
        </authorList>
    </citation>
    <scope>NUCLEOTIDE SEQUENCE</scope>
    <source>
        <strain evidence="1">Nono1</strain>
    </source>
</reference>
<dbReference type="RefSeq" id="WP_225271022.1">
    <property type="nucleotide sequence ID" value="NZ_CP084058.1"/>
</dbReference>
<dbReference type="EMBL" id="LT559118">
    <property type="protein sequence ID" value="SBO91669.1"/>
    <property type="molecule type" value="Genomic_DNA"/>
</dbReference>
<evidence type="ECO:0000313" key="1">
    <source>
        <dbReference type="EMBL" id="SBO91669.1"/>
    </source>
</evidence>